<dbReference type="SMART" id="SM00091">
    <property type="entry name" value="PAS"/>
    <property type="match status" value="2"/>
</dbReference>
<dbReference type="PROSITE" id="PS50109">
    <property type="entry name" value="HIS_KIN"/>
    <property type="match status" value="1"/>
</dbReference>
<dbReference type="AlphaFoldDB" id="A0A445MW38"/>
<dbReference type="PROSITE" id="PS50113">
    <property type="entry name" value="PAC"/>
    <property type="match status" value="2"/>
</dbReference>
<dbReference type="InterPro" id="IPR052162">
    <property type="entry name" value="Sensor_kinase/Photoreceptor"/>
</dbReference>
<dbReference type="NCBIfam" id="TIGR00229">
    <property type="entry name" value="sensory_box"/>
    <property type="match status" value="2"/>
</dbReference>
<evidence type="ECO:0000259" key="7">
    <source>
        <dbReference type="PROSITE" id="PS50112"/>
    </source>
</evidence>
<dbReference type="GO" id="GO:0006355">
    <property type="term" value="P:regulation of DNA-templated transcription"/>
    <property type="evidence" value="ECO:0007669"/>
    <property type="project" value="InterPro"/>
</dbReference>
<dbReference type="Gene3D" id="3.30.450.20">
    <property type="entry name" value="PAS domain"/>
    <property type="match status" value="2"/>
</dbReference>
<dbReference type="InterPro" id="IPR035965">
    <property type="entry name" value="PAS-like_dom_sf"/>
</dbReference>
<dbReference type="InterPro" id="IPR000014">
    <property type="entry name" value="PAS"/>
</dbReference>
<protein>
    <recommendedName>
        <fullName evidence="2">histidine kinase</fullName>
        <ecNumber evidence="2">2.7.13.3</ecNumber>
    </recommendedName>
</protein>
<feature type="domain" description="Histidine kinase" evidence="6">
    <location>
        <begin position="418"/>
        <end position="632"/>
    </location>
</feature>
<dbReference type="InterPro" id="IPR036890">
    <property type="entry name" value="HATPase_C_sf"/>
</dbReference>
<dbReference type="SUPFAM" id="SSF47384">
    <property type="entry name" value="Homodimeric domain of signal transducing histidine kinase"/>
    <property type="match status" value="1"/>
</dbReference>
<comment type="catalytic activity">
    <reaction evidence="1">
        <text>ATP + protein L-histidine = ADP + protein N-phospho-L-histidine.</text>
        <dbReference type="EC" id="2.7.13.3"/>
    </reaction>
</comment>
<dbReference type="InterPro" id="IPR003661">
    <property type="entry name" value="HisK_dim/P_dom"/>
</dbReference>
<dbReference type="InterPro" id="IPR036097">
    <property type="entry name" value="HisK_dim/P_sf"/>
</dbReference>
<dbReference type="CDD" id="cd00082">
    <property type="entry name" value="HisKA"/>
    <property type="match status" value="1"/>
</dbReference>
<feature type="domain" description="PAS" evidence="7">
    <location>
        <begin position="279"/>
        <end position="351"/>
    </location>
</feature>
<dbReference type="PANTHER" id="PTHR43304">
    <property type="entry name" value="PHYTOCHROME-LIKE PROTEIN CPH1"/>
    <property type="match status" value="1"/>
</dbReference>
<feature type="domain" description="PAS" evidence="7">
    <location>
        <begin position="169"/>
        <end position="223"/>
    </location>
</feature>
<organism evidence="9">
    <name type="scientific">uncultured Desulfobacterium sp</name>
    <dbReference type="NCBI Taxonomy" id="201089"/>
    <lineage>
        <taxon>Bacteria</taxon>
        <taxon>Pseudomonadati</taxon>
        <taxon>Thermodesulfobacteriota</taxon>
        <taxon>Desulfobacteria</taxon>
        <taxon>Desulfobacterales</taxon>
        <taxon>Desulfobacteriaceae</taxon>
        <taxon>Desulfobacterium</taxon>
        <taxon>environmental samples</taxon>
    </lineage>
</organism>
<dbReference type="SUPFAM" id="SSF55874">
    <property type="entry name" value="ATPase domain of HSP90 chaperone/DNA topoisomerase II/histidine kinase"/>
    <property type="match status" value="1"/>
</dbReference>
<dbReference type="InterPro" id="IPR013767">
    <property type="entry name" value="PAS_fold"/>
</dbReference>
<dbReference type="Gene3D" id="3.30.565.10">
    <property type="entry name" value="Histidine kinase-like ATPase, C-terminal domain"/>
    <property type="match status" value="1"/>
</dbReference>
<dbReference type="EMBL" id="OJIN01000104">
    <property type="protein sequence ID" value="SPD73754.1"/>
    <property type="molecule type" value="Genomic_DNA"/>
</dbReference>
<feature type="domain" description="PAC" evidence="8">
    <location>
        <begin position="226"/>
        <end position="278"/>
    </location>
</feature>
<evidence type="ECO:0000259" key="8">
    <source>
        <dbReference type="PROSITE" id="PS50113"/>
    </source>
</evidence>
<dbReference type="InterPro" id="IPR004358">
    <property type="entry name" value="Sig_transdc_His_kin-like_C"/>
</dbReference>
<reference evidence="9" key="1">
    <citation type="submission" date="2018-01" db="EMBL/GenBank/DDBJ databases">
        <authorList>
            <person name="Regsiter A."/>
            <person name="William W."/>
        </authorList>
    </citation>
    <scope>NUCLEOTIDE SEQUENCE</scope>
    <source>
        <strain evidence="9">TRIP AH-1</strain>
    </source>
</reference>
<evidence type="ECO:0000256" key="3">
    <source>
        <dbReference type="ARBA" id="ARBA00022553"/>
    </source>
</evidence>
<dbReference type="Gene3D" id="1.10.287.130">
    <property type="match status" value="1"/>
</dbReference>
<dbReference type="Pfam" id="PF08447">
    <property type="entry name" value="PAS_3"/>
    <property type="match status" value="1"/>
</dbReference>
<feature type="domain" description="PAC" evidence="8">
    <location>
        <begin position="354"/>
        <end position="407"/>
    </location>
</feature>
<keyword evidence="3" id="KW-0597">Phosphoprotein</keyword>
<dbReference type="EC" id="2.7.13.3" evidence="2"/>
<dbReference type="CDD" id="cd00075">
    <property type="entry name" value="HATPase"/>
    <property type="match status" value="1"/>
</dbReference>
<dbReference type="InterPro" id="IPR001610">
    <property type="entry name" value="PAC"/>
</dbReference>
<dbReference type="InterPro" id="IPR000700">
    <property type="entry name" value="PAS-assoc_C"/>
</dbReference>
<dbReference type="InterPro" id="IPR005467">
    <property type="entry name" value="His_kinase_dom"/>
</dbReference>
<dbReference type="Pfam" id="PF00989">
    <property type="entry name" value="PAS"/>
    <property type="match status" value="1"/>
</dbReference>
<keyword evidence="5 9" id="KW-0418">Kinase</keyword>
<dbReference type="PANTHER" id="PTHR43304:SF1">
    <property type="entry name" value="PAC DOMAIN-CONTAINING PROTEIN"/>
    <property type="match status" value="1"/>
</dbReference>
<evidence type="ECO:0000256" key="2">
    <source>
        <dbReference type="ARBA" id="ARBA00012438"/>
    </source>
</evidence>
<accession>A0A445MW38</accession>
<dbReference type="InterPro" id="IPR013655">
    <property type="entry name" value="PAS_fold_3"/>
</dbReference>
<evidence type="ECO:0000259" key="6">
    <source>
        <dbReference type="PROSITE" id="PS50109"/>
    </source>
</evidence>
<dbReference type="PROSITE" id="PS50112">
    <property type="entry name" value="PAS"/>
    <property type="match status" value="2"/>
</dbReference>
<dbReference type="Pfam" id="PF02518">
    <property type="entry name" value="HATPase_c"/>
    <property type="match status" value="1"/>
</dbReference>
<evidence type="ECO:0000256" key="4">
    <source>
        <dbReference type="ARBA" id="ARBA00022679"/>
    </source>
</evidence>
<proteinExistence type="predicted"/>
<dbReference type="PRINTS" id="PR00344">
    <property type="entry name" value="BCTRLSENSOR"/>
</dbReference>
<evidence type="ECO:0000313" key="9">
    <source>
        <dbReference type="EMBL" id="SPD73754.1"/>
    </source>
</evidence>
<name>A0A445MW38_9BACT</name>
<dbReference type="GO" id="GO:0000155">
    <property type="term" value="F:phosphorelay sensor kinase activity"/>
    <property type="evidence" value="ECO:0007669"/>
    <property type="project" value="InterPro"/>
</dbReference>
<evidence type="ECO:0000256" key="5">
    <source>
        <dbReference type="ARBA" id="ARBA00022777"/>
    </source>
</evidence>
<dbReference type="Gene3D" id="1.10.490.70">
    <property type="entry name" value="Histidine kinase N-terminal domain"/>
    <property type="match status" value="1"/>
</dbReference>
<dbReference type="CDD" id="cd00130">
    <property type="entry name" value="PAS"/>
    <property type="match status" value="2"/>
</dbReference>
<dbReference type="SMART" id="SM00086">
    <property type="entry name" value="PAC"/>
    <property type="match status" value="2"/>
</dbReference>
<keyword evidence="4 9" id="KW-0808">Transferase</keyword>
<sequence length="636" mass="74059">MEFILEDFLQHNRSKIIEEWVRRQREEISEKYGMRPVEELLETTGEAFDVCLNALVEGKLSHISRFTEKMALKRLEEGFLLSELQKASELYRSIVVSLLAKEPTITTVAEFFNNVNKINGCMAYAGQSFSQHYQDLYQKKALEHNQMIKEAGLRFRTVADFTYDWEYWLSQDNQIRYISPSVERITGYKPEDFMENEALLRELVIPEDREQWDKHCRDSLNRQEPEVAQFRIKRRDGEICWIEHACTQVRDREQRPIGLRVSNRDINYRKRTEEELRNAKERIEAHIANSPLAIIEFDPSYRVIRWSGAAERIFGWQQNEIIGKNISDMHWVHEEDMESVVKLSNDMLAGRIKRILNVNRNYRKDGSIIICEWYNSALHDAQGQMTSVLSQVLDVTEREHAQEELTEYAEKIKFFAYSVAHDIKNPAMGIKLLIKTLLQKYSEVLNEKGKMYCNLIMEASDNITTLAERINIYILTEQTPLVIEDINLNHLFDMLRDEFSAKLLSRKIAWSQPEKKLNIYGDRLSIMRVIRNFLDNSLKYGEDKLSAIEVGYDESDEFHILFVRDDGVGIGRKDSRKIFYPFFRSSTSQGIQGLGLGLAIAHEIAKQHNGKAWAEPGSEKGAIFCISISKQLSPTP</sequence>
<dbReference type="SMART" id="SM00387">
    <property type="entry name" value="HATPase_c"/>
    <property type="match status" value="1"/>
</dbReference>
<dbReference type="SUPFAM" id="SSF55785">
    <property type="entry name" value="PYP-like sensor domain (PAS domain)"/>
    <property type="match status" value="2"/>
</dbReference>
<dbReference type="InterPro" id="IPR003594">
    <property type="entry name" value="HATPase_dom"/>
</dbReference>
<evidence type="ECO:0000256" key="1">
    <source>
        <dbReference type="ARBA" id="ARBA00000085"/>
    </source>
</evidence>
<gene>
    <name evidence="9" type="ORF">PITCH_A1920093</name>
</gene>